<evidence type="ECO:0008006" key="7">
    <source>
        <dbReference type="Google" id="ProtNLM"/>
    </source>
</evidence>
<proteinExistence type="inferred from homology"/>
<evidence type="ECO:0000313" key="6">
    <source>
        <dbReference type="Proteomes" id="UP001605036"/>
    </source>
</evidence>
<name>A0ABD1Z1V0_9MARC</name>
<dbReference type="Pfam" id="PF23643">
    <property type="entry name" value="TRAPPC13_C"/>
    <property type="match status" value="1"/>
</dbReference>
<comment type="similarity">
    <text evidence="1">Belongs to the TRAPPC13 family.</text>
</comment>
<reference evidence="5 6" key="1">
    <citation type="submission" date="2024-09" db="EMBL/GenBank/DDBJ databases">
        <title>Chromosome-scale assembly of Riccia fluitans.</title>
        <authorList>
            <person name="Paukszto L."/>
            <person name="Sawicki J."/>
            <person name="Karawczyk K."/>
            <person name="Piernik-Szablinska J."/>
            <person name="Szczecinska M."/>
            <person name="Mazdziarz M."/>
        </authorList>
    </citation>
    <scope>NUCLEOTIDE SEQUENCE [LARGE SCALE GENOMIC DNA]</scope>
    <source>
        <strain evidence="5">Rf_01</strain>
        <tissue evidence="5">Aerial parts of the thallus</tissue>
    </source>
</reference>
<evidence type="ECO:0000259" key="2">
    <source>
        <dbReference type="Pfam" id="PF06159"/>
    </source>
</evidence>
<dbReference type="Proteomes" id="UP001605036">
    <property type="component" value="Unassembled WGS sequence"/>
</dbReference>
<evidence type="ECO:0000256" key="1">
    <source>
        <dbReference type="ARBA" id="ARBA00010785"/>
    </source>
</evidence>
<dbReference type="PANTHER" id="PTHR13134">
    <property type="entry name" value="TRAFFICKING PROTEIN PARTICLE COMPLEX SUBUNIT 13"/>
    <property type="match status" value="1"/>
</dbReference>
<feature type="domain" description="Trafficking protein particle complex subunit 13 N-terminal" evidence="2">
    <location>
        <begin position="8"/>
        <end position="183"/>
    </location>
</feature>
<gene>
    <name evidence="5" type="ORF">R1flu_009065</name>
</gene>
<dbReference type="Pfam" id="PF23647">
    <property type="entry name" value="TRAPPC13_M"/>
    <property type="match status" value="1"/>
</dbReference>
<dbReference type="PANTHER" id="PTHR13134:SF3">
    <property type="entry name" value="TRAFFICKING PROTEIN PARTICLE COMPLEX SUBUNIT 13"/>
    <property type="match status" value="1"/>
</dbReference>
<feature type="domain" description="Trafficking protein particle complex subunit 13 middle" evidence="4">
    <location>
        <begin position="188"/>
        <end position="310"/>
    </location>
</feature>
<evidence type="ECO:0000259" key="3">
    <source>
        <dbReference type="Pfam" id="PF23643"/>
    </source>
</evidence>
<dbReference type="InterPro" id="IPR055428">
    <property type="entry name" value="TRAPPC13_C"/>
</dbReference>
<dbReference type="InterPro" id="IPR010378">
    <property type="entry name" value="TRAPPC13"/>
</dbReference>
<feature type="domain" description="Trafficking protein particle complex subunit 13 C-terminal" evidence="3">
    <location>
        <begin position="328"/>
        <end position="429"/>
    </location>
</feature>
<evidence type="ECO:0000313" key="5">
    <source>
        <dbReference type="EMBL" id="KAL2641478.1"/>
    </source>
</evidence>
<keyword evidence="6" id="KW-1185">Reference proteome</keyword>
<dbReference type="InterPro" id="IPR055429">
    <property type="entry name" value="TRAPPC13_M"/>
</dbReference>
<dbReference type="EMBL" id="JBHFFA010000002">
    <property type="protein sequence ID" value="KAL2641478.1"/>
    <property type="molecule type" value="Genomic_DNA"/>
</dbReference>
<sequence length="432" mass="48056">MTSTPGAHSLAFRVMRLCRPSLHVDLGLRVDPVDLICGEDDVQKIVEIHDDVEDVREKTSFYRRAELEDPVDALGLSGILVLPQTFGSIYLGETFCSYISVGNHTNHDVRDVGVKAELQTERQKLILADSTKNPLDFIRAGGRYDFIIEHDIKELGAHTLVCIAVYTDSDNERKYLPQYFKFMATNPLSVRTKVRMVKDTTYLEACIENNTRSHLFLDNVKFDPAPPFSVKVLEPDTETKDEHDGLLSGLFNQVKLVRANGGTRHFLYQLTAPAAEAGFSRVPVTNALGKLELLWRTTLGEPGRLQTQQILGNPIPRREISLEIAELPSRIVLERPFLVRVSVNNATDHRVGPLQISMSQDDAPSGTKAIAVNGLWNLIVPQLEPFGSTDVNLSLVATAIGVQKIFGIKVVDVRDGKTYDTLSPVEVFVEPE</sequence>
<dbReference type="Pfam" id="PF06159">
    <property type="entry name" value="TRAPPC13_N"/>
    <property type="match status" value="1"/>
</dbReference>
<accession>A0ABD1Z1V0</accession>
<comment type="caution">
    <text evidence="5">The sequence shown here is derived from an EMBL/GenBank/DDBJ whole genome shotgun (WGS) entry which is preliminary data.</text>
</comment>
<organism evidence="5 6">
    <name type="scientific">Riccia fluitans</name>
    <dbReference type="NCBI Taxonomy" id="41844"/>
    <lineage>
        <taxon>Eukaryota</taxon>
        <taxon>Viridiplantae</taxon>
        <taxon>Streptophyta</taxon>
        <taxon>Embryophyta</taxon>
        <taxon>Marchantiophyta</taxon>
        <taxon>Marchantiopsida</taxon>
        <taxon>Marchantiidae</taxon>
        <taxon>Marchantiales</taxon>
        <taxon>Ricciaceae</taxon>
        <taxon>Riccia</taxon>
    </lineage>
</organism>
<dbReference type="AlphaFoldDB" id="A0ABD1Z1V0"/>
<evidence type="ECO:0000259" key="4">
    <source>
        <dbReference type="Pfam" id="PF23647"/>
    </source>
</evidence>
<dbReference type="InterPro" id="IPR055427">
    <property type="entry name" value="TRAPPC13_N"/>
</dbReference>
<protein>
    <recommendedName>
        <fullName evidence="7">Trafficking protein particle complex subunit 13</fullName>
    </recommendedName>
</protein>